<feature type="chain" id="PRO_5047499540" evidence="1">
    <location>
        <begin position="20"/>
        <end position="163"/>
    </location>
</feature>
<evidence type="ECO:0000313" key="2">
    <source>
        <dbReference type="EMBL" id="MFC3193593.1"/>
    </source>
</evidence>
<keyword evidence="1" id="KW-0732">Signal</keyword>
<dbReference type="EMBL" id="JBHRTS010000002">
    <property type="protein sequence ID" value="MFC3193593.1"/>
    <property type="molecule type" value="Genomic_DNA"/>
</dbReference>
<feature type="signal peptide" evidence="1">
    <location>
        <begin position="1"/>
        <end position="19"/>
    </location>
</feature>
<evidence type="ECO:0000313" key="3">
    <source>
        <dbReference type="Proteomes" id="UP001595533"/>
    </source>
</evidence>
<comment type="caution">
    <text evidence="2">The sequence shown here is derived from an EMBL/GenBank/DDBJ whole genome shotgun (WGS) entry which is preliminary data.</text>
</comment>
<dbReference type="RefSeq" id="WP_077410526.1">
    <property type="nucleotide sequence ID" value="NZ_JBHRTS010000002.1"/>
</dbReference>
<dbReference type="Proteomes" id="UP001595533">
    <property type="component" value="Unassembled WGS sequence"/>
</dbReference>
<protein>
    <submittedName>
        <fullName evidence="2">Uncharacterized protein</fullName>
    </submittedName>
</protein>
<organism evidence="2 3">
    <name type="scientific">Marinicella sediminis</name>
    <dbReference type="NCBI Taxonomy" id="1792834"/>
    <lineage>
        <taxon>Bacteria</taxon>
        <taxon>Pseudomonadati</taxon>
        <taxon>Pseudomonadota</taxon>
        <taxon>Gammaproteobacteria</taxon>
        <taxon>Lysobacterales</taxon>
        <taxon>Marinicellaceae</taxon>
        <taxon>Marinicella</taxon>
    </lineage>
</organism>
<accession>A0ABV7J609</accession>
<name>A0ABV7J609_9GAMM</name>
<dbReference type="PROSITE" id="PS51257">
    <property type="entry name" value="PROKAR_LIPOPROTEIN"/>
    <property type="match status" value="1"/>
</dbReference>
<proteinExistence type="predicted"/>
<reference evidence="3" key="1">
    <citation type="journal article" date="2019" name="Int. J. Syst. Evol. Microbiol.">
        <title>The Global Catalogue of Microorganisms (GCM) 10K type strain sequencing project: providing services to taxonomists for standard genome sequencing and annotation.</title>
        <authorList>
            <consortium name="The Broad Institute Genomics Platform"/>
            <consortium name="The Broad Institute Genome Sequencing Center for Infectious Disease"/>
            <person name="Wu L."/>
            <person name="Ma J."/>
        </authorList>
    </citation>
    <scope>NUCLEOTIDE SEQUENCE [LARGE SCALE GENOMIC DNA]</scope>
    <source>
        <strain evidence="3">KCTC 42953</strain>
    </source>
</reference>
<keyword evidence="3" id="KW-1185">Reference proteome</keyword>
<evidence type="ECO:0000256" key="1">
    <source>
        <dbReference type="SAM" id="SignalP"/>
    </source>
</evidence>
<sequence length="163" mass="18356">MPKRITPMLAVLMSCTAQAGQFANINAPADITFGESSQVVEQQLTNRCETINRQTISPPQIPDAKTHTQLDCHGFHYASRSRLAEFVFKDDQLHLSWILVEASELGQLEQTMQHTYGEPSHRNPAFTAWTSQRTALRKDVNEVLFYADAAAEQFAAWFQSAEL</sequence>
<gene>
    <name evidence="2" type="ORF">ACFODZ_04965</name>
</gene>